<dbReference type="InterPro" id="IPR003656">
    <property type="entry name" value="Znf_BED"/>
</dbReference>
<dbReference type="AlphaFoldDB" id="A0A5B0PRR2"/>
<feature type="compositionally biased region" description="Polar residues" evidence="5">
    <location>
        <begin position="49"/>
        <end position="88"/>
    </location>
</feature>
<accession>A0A5B0PRR2</accession>
<reference evidence="7 8" key="1">
    <citation type="submission" date="2019-05" db="EMBL/GenBank/DDBJ databases">
        <title>Emergence of the Ug99 lineage of the wheat stem rust pathogen through somatic hybridization.</title>
        <authorList>
            <person name="Li F."/>
            <person name="Upadhyaya N.M."/>
            <person name="Sperschneider J."/>
            <person name="Matny O."/>
            <person name="Nguyen-Phuc H."/>
            <person name="Mago R."/>
            <person name="Raley C."/>
            <person name="Miller M.E."/>
            <person name="Silverstein K.A.T."/>
            <person name="Henningsen E."/>
            <person name="Hirsch C.D."/>
            <person name="Visser B."/>
            <person name="Pretorius Z.A."/>
            <person name="Steffenson B.J."/>
            <person name="Schwessinger B."/>
            <person name="Dodds P.N."/>
            <person name="Figueroa M."/>
        </authorList>
    </citation>
    <scope>NUCLEOTIDE SEQUENCE [LARGE SCALE GENOMIC DNA]</scope>
    <source>
        <strain evidence="7">21-0</strain>
    </source>
</reference>
<evidence type="ECO:0000313" key="7">
    <source>
        <dbReference type="EMBL" id="KAA1103280.1"/>
    </source>
</evidence>
<evidence type="ECO:0000256" key="4">
    <source>
        <dbReference type="PROSITE-ProRule" id="PRU00027"/>
    </source>
</evidence>
<evidence type="ECO:0000259" key="6">
    <source>
        <dbReference type="PROSITE" id="PS50808"/>
    </source>
</evidence>
<dbReference type="InterPro" id="IPR053031">
    <property type="entry name" value="Cuticle_assoc_protein"/>
</dbReference>
<keyword evidence="2 4" id="KW-0863">Zinc-finger</keyword>
<dbReference type="SMART" id="SM00614">
    <property type="entry name" value="ZnF_BED"/>
    <property type="match status" value="1"/>
</dbReference>
<keyword evidence="3" id="KW-0862">Zinc</keyword>
<dbReference type="GO" id="GO:1990837">
    <property type="term" value="F:sequence-specific double-stranded DNA binding"/>
    <property type="evidence" value="ECO:0007669"/>
    <property type="project" value="TreeGrafter"/>
</dbReference>
<dbReference type="Proteomes" id="UP000324748">
    <property type="component" value="Unassembled WGS sequence"/>
</dbReference>
<dbReference type="PANTHER" id="PTHR34396:SF27">
    <property type="entry name" value="OS08G0208700 PROTEIN"/>
    <property type="match status" value="1"/>
</dbReference>
<dbReference type="GO" id="GO:0006357">
    <property type="term" value="P:regulation of transcription by RNA polymerase II"/>
    <property type="evidence" value="ECO:0007669"/>
    <property type="project" value="TreeGrafter"/>
</dbReference>
<organism evidence="7 8">
    <name type="scientific">Puccinia graminis f. sp. tritici</name>
    <dbReference type="NCBI Taxonomy" id="56615"/>
    <lineage>
        <taxon>Eukaryota</taxon>
        <taxon>Fungi</taxon>
        <taxon>Dikarya</taxon>
        <taxon>Basidiomycota</taxon>
        <taxon>Pucciniomycotina</taxon>
        <taxon>Pucciniomycetes</taxon>
        <taxon>Pucciniales</taxon>
        <taxon>Pucciniaceae</taxon>
        <taxon>Puccinia</taxon>
    </lineage>
</organism>
<evidence type="ECO:0000313" key="8">
    <source>
        <dbReference type="Proteomes" id="UP000324748"/>
    </source>
</evidence>
<keyword evidence="8" id="KW-1185">Reference proteome</keyword>
<feature type="compositionally biased region" description="Polar residues" evidence="5">
    <location>
        <begin position="113"/>
        <end position="122"/>
    </location>
</feature>
<dbReference type="SUPFAM" id="SSF57667">
    <property type="entry name" value="beta-beta-alpha zinc fingers"/>
    <property type="match status" value="1"/>
</dbReference>
<gene>
    <name evidence="7" type="ORF">PGT21_012472</name>
</gene>
<dbReference type="EMBL" id="VSWC01000042">
    <property type="protein sequence ID" value="KAA1103280.1"/>
    <property type="molecule type" value="Genomic_DNA"/>
</dbReference>
<feature type="region of interest" description="Disordered" evidence="5">
    <location>
        <begin position="110"/>
        <end position="129"/>
    </location>
</feature>
<name>A0A5B0PRR2_PUCGR</name>
<dbReference type="PANTHER" id="PTHR34396">
    <property type="entry name" value="OS03G0264950 PROTEIN-RELATED"/>
    <property type="match status" value="1"/>
</dbReference>
<evidence type="ECO:0000256" key="5">
    <source>
        <dbReference type="SAM" id="MobiDB-lite"/>
    </source>
</evidence>
<feature type="region of interest" description="Disordered" evidence="5">
    <location>
        <begin position="1"/>
        <end position="103"/>
    </location>
</feature>
<feature type="domain" description="BED-type" evidence="6">
    <location>
        <begin position="84"/>
        <end position="129"/>
    </location>
</feature>
<sequence length="129" mass="14050">MANTRSNSKRKRPKTVPDSEETSSANSSTDEPEVAVEHTNTDQIEAAKNPSQPEISASQTTVAASQNVDKSNLTDSATSSTERQQRSTVWKHFTKSGTGEETKATCNHCKKTLNGQSSQGTKSLWRHVD</sequence>
<dbReference type="OrthoDB" id="1900170at2759"/>
<dbReference type="Pfam" id="PF02892">
    <property type="entry name" value="zf-BED"/>
    <property type="match status" value="1"/>
</dbReference>
<keyword evidence="1" id="KW-0479">Metal-binding</keyword>
<proteinExistence type="predicted"/>
<protein>
    <recommendedName>
        <fullName evidence="6">BED-type domain-containing protein</fullName>
    </recommendedName>
</protein>
<dbReference type="PROSITE" id="PS50808">
    <property type="entry name" value="ZF_BED"/>
    <property type="match status" value="1"/>
</dbReference>
<evidence type="ECO:0000256" key="2">
    <source>
        <dbReference type="ARBA" id="ARBA00022771"/>
    </source>
</evidence>
<comment type="caution">
    <text evidence="7">The sequence shown here is derived from an EMBL/GenBank/DDBJ whole genome shotgun (WGS) entry which is preliminary data.</text>
</comment>
<evidence type="ECO:0000256" key="3">
    <source>
        <dbReference type="ARBA" id="ARBA00022833"/>
    </source>
</evidence>
<dbReference type="InterPro" id="IPR036236">
    <property type="entry name" value="Znf_C2H2_sf"/>
</dbReference>
<evidence type="ECO:0000256" key="1">
    <source>
        <dbReference type="ARBA" id="ARBA00022723"/>
    </source>
</evidence>
<dbReference type="GO" id="GO:0008270">
    <property type="term" value="F:zinc ion binding"/>
    <property type="evidence" value="ECO:0007669"/>
    <property type="project" value="UniProtKB-KW"/>
</dbReference>
<dbReference type="GO" id="GO:0005634">
    <property type="term" value="C:nucleus"/>
    <property type="evidence" value="ECO:0007669"/>
    <property type="project" value="TreeGrafter"/>
</dbReference>